<evidence type="ECO:0000259" key="3">
    <source>
        <dbReference type="Pfam" id="PF01989"/>
    </source>
</evidence>
<proteinExistence type="predicted"/>
<evidence type="ECO:0000256" key="1">
    <source>
        <dbReference type="ARBA" id="ARBA00023239"/>
    </source>
</evidence>
<dbReference type="RefSeq" id="WP_236863747.1">
    <property type="nucleotide sequence ID" value="NZ_BAABAZ010000004.1"/>
</dbReference>
<dbReference type="EMBL" id="BAABAZ010000004">
    <property type="protein sequence ID" value="GAA4283668.1"/>
    <property type="molecule type" value="Genomic_DNA"/>
</dbReference>
<dbReference type="PANTHER" id="PTHR36577">
    <property type="entry name" value="DUF521 DOMAIN PROTEIN (AFU_ORTHOLOGUE AFUA_6G00490)"/>
    <property type="match status" value="1"/>
</dbReference>
<comment type="caution">
    <text evidence="4">The sequence shown here is derived from an EMBL/GenBank/DDBJ whole genome shotgun (WGS) entry which is preliminary data.</text>
</comment>
<protein>
    <recommendedName>
        <fullName evidence="3">Phosphomevalonate dehydratase small subunit-like domain-containing protein</fullName>
    </recommendedName>
</protein>
<feature type="region of interest" description="Disordered" evidence="2">
    <location>
        <begin position="1"/>
        <end position="36"/>
    </location>
</feature>
<evidence type="ECO:0000256" key="2">
    <source>
        <dbReference type="SAM" id="MobiDB-lite"/>
    </source>
</evidence>
<dbReference type="PANTHER" id="PTHR36577:SF3">
    <property type="entry name" value="DUF521 DOMAIN PROTEIN (AFU_ORTHOLOGUE AFUA_6G00490)"/>
    <property type="match status" value="1"/>
</dbReference>
<dbReference type="Gene3D" id="3.50.30.10">
    <property type="entry name" value="Phosphohistidine domain"/>
    <property type="match status" value="1"/>
</dbReference>
<sequence>MSEQAEWGGASAGEAGRGRDRPARTDSGVRARVLHPGTGEGPVLVIEPVSFWGGVDEHGTISDVHHPHCGTSISGTVLVLPASKGSSSGSSVLAELIMRGRAPAAIIVTEPDAIIVSGCLAAAEIGGAAIPVAEVAREDWPAVRTAARAELAFASVEIGEYAQVDPAHLG</sequence>
<keyword evidence="1" id="KW-0456">Lyase</keyword>
<reference evidence="5" key="1">
    <citation type="journal article" date="2019" name="Int. J. Syst. Evol. Microbiol.">
        <title>The Global Catalogue of Microorganisms (GCM) 10K type strain sequencing project: providing services to taxonomists for standard genome sequencing and annotation.</title>
        <authorList>
            <consortium name="The Broad Institute Genomics Platform"/>
            <consortium name="The Broad Institute Genome Sequencing Center for Infectious Disease"/>
            <person name="Wu L."/>
            <person name="Ma J."/>
        </authorList>
    </citation>
    <scope>NUCLEOTIDE SEQUENCE [LARGE SCALE GENOMIC DNA]</scope>
    <source>
        <strain evidence="5">JCM 17458</strain>
    </source>
</reference>
<dbReference type="InterPro" id="IPR002840">
    <property type="entry name" value="PMDh-S-like_dom"/>
</dbReference>
<gene>
    <name evidence="4" type="ORF">GCM10022261_11990</name>
</gene>
<accession>A0ABP8EI87</accession>
<evidence type="ECO:0000313" key="5">
    <source>
        <dbReference type="Proteomes" id="UP001501586"/>
    </source>
</evidence>
<feature type="compositionally biased region" description="Basic and acidic residues" evidence="2">
    <location>
        <begin position="16"/>
        <end position="29"/>
    </location>
</feature>
<feature type="domain" description="Phosphomevalonate dehydratase small subunit-like" evidence="3">
    <location>
        <begin position="49"/>
        <end position="131"/>
    </location>
</feature>
<keyword evidence="5" id="KW-1185">Reference proteome</keyword>
<evidence type="ECO:0000313" key="4">
    <source>
        <dbReference type="EMBL" id="GAA4283668.1"/>
    </source>
</evidence>
<feature type="compositionally biased region" description="Low complexity" evidence="2">
    <location>
        <begin position="1"/>
        <end position="14"/>
    </location>
</feature>
<dbReference type="SUPFAM" id="SSF52016">
    <property type="entry name" value="LeuD/IlvD-like"/>
    <property type="match status" value="1"/>
</dbReference>
<organism evidence="4 5">
    <name type="scientific">Brevibacterium daeguense</name>
    <dbReference type="NCBI Taxonomy" id="909936"/>
    <lineage>
        <taxon>Bacteria</taxon>
        <taxon>Bacillati</taxon>
        <taxon>Actinomycetota</taxon>
        <taxon>Actinomycetes</taxon>
        <taxon>Micrococcales</taxon>
        <taxon>Brevibacteriaceae</taxon>
        <taxon>Brevibacterium</taxon>
    </lineage>
</organism>
<name>A0ABP8EI87_9MICO</name>
<dbReference type="Proteomes" id="UP001501586">
    <property type="component" value="Unassembled WGS sequence"/>
</dbReference>
<dbReference type="Pfam" id="PF01989">
    <property type="entry name" value="AcnX_swivel_put"/>
    <property type="match status" value="1"/>
</dbReference>